<evidence type="ECO:0000313" key="5">
    <source>
        <dbReference type="EMBL" id="QGG80489.1"/>
    </source>
</evidence>
<dbReference type="EMBL" id="CP045871">
    <property type="protein sequence ID" value="QGG80489.1"/>
    <property type="molecule type" value="Genomic_DNA"/>
</dbReference>
<name>A0A5Q2Q7L0_9GAMM</name>
<dbReference type="Pfam" id="PF07729">
    <property type="entry name" value="FCD"/>
    <property type="match status" value="1"/>
</dbReference>
<dbReference type="Pfam" id="PF00392">
    <property type="entry name" value="GntR"/>
    <property type="match status" value="1"/>
</dbReference>
<organism evidence="5 6">
    <name type="scientific">Litorivicinus lipolyticus</name>
    <dbReference type="NCBI Taxonomy" id="418701"/>
    <lineage>
        <taxon>Bacteria</taxon>
        <taxon>Pseudomonadati</taxon>
        <taxon>Pseudomonadota</taxon>
        <taxon>Gammaproteobacteria</taxon>
        <taxon>Oceanospirillales</taxon>
        <taxon>Litorivicinaceae</taxon>
        <taxon>Litorivicinus</taxon>
    </lineage>
</organism>
<dbReference type="GO" id="GO:0003677">
    <property type="term" value="F:DNA binding"/>
    <property type="evidence" value="ECO:0007669"/>
    <property type="project" value="UniProtKB-KW"/>
</dbReference>
<reference evidence="5 6" key="1">
    <citation type="submission" date="2019-11" db="EMBL/GenBank/DDBJ databases">
        <authorList>
            <person name="Khan S.A."/>
            <person name="Jeon C.O."/>
            <person name="Chun B.H."/>
        </authorList>
    </citation>
    <scope>NUCLEOTIDE SEQUENCE [LARGE SCALE GENOMIC DNA]</scope>
    <source>
        <strain evidence="5 6">IMCC 1097</strain>
    </source>
</reference>
<dbReference type="PRINTS" id="PR00035">
    <property type="entry name" value="HTHGNTR"/>
</dbReference>
<dbReference type="InterPro" id="IPR036390">
    <property type="entry name" value="WH_DNA-bd_sf"/>
</dbReference>
<keyword evidence="3" id="KW-0804">Transcription</keyword>
<dbReference type="KEGG" id="llp:GH975_07850"/>
<dbReference type="SMART" id="SM00345">
    <property type="entry name" value="HTH_GNTR"/>
    <property type="match status" value="1"/>
</dbReference>
<dbReference type="Proteomes" id="UP000388235">
    <property type="component" value="Chromosome"/>
</dbReference>
<dbReference type="SUPFAM" id="SSF48008">
    <property type="entry name" value="GntR ligand-binding domain-like"/>
    <property type="match status" value="1"/>
</dbReference>
<protein>
    <submittedName>
        <fullName evidence="5">FCD domain-containing protein</fullName>
    </submittedName>
</protein>
<dbReference type="InterPro" id="IPR036388">
    <property type="entry name" value="WH-like_DNA-bd_sf"/>
</dbReference>
<keyword evidence="1" id="KW-0805">Transcription regulation</keyword>
<dbReference type="Gene3D" id="1.20.120.530">
    <property type="entry name" value="GntR ligand-binding domain-like"/>
    <property type="match status" value="1"/>
</dbReference>
<dbReference type="SMART" id="SM00895">
    <property type="entry name" value="FCD"/>
    <property type="match status" value="1"/>
</dbReference>
<dbReference type="InterPro" id="IPR008920">
    <property type="entry name" value="TF_FadR/GntR_C"/>
</dbReference>
<dbReference type="PANTHER" id="PTHR43537:SF24">
    <property type="entry name" value="GLUCONATE OPERON TRANSCRIPTIONAL REPRESSOR"/>
    <property type="match status" value="1"/>
</dbReference>
<evidence type="ECO:0000313" key="6">
    <source>
        <dbReference type="Proteomes" id="UP000388235"/>
    </source>
</evidence>
<feature type="domain" description="HTH gntR-type" evidence="4">
    <location>
        <begin position="49"/>
        <end position="116"/>
    </location>
</feature>
<dbReference type="Gene3D" id="1.10.10.10">
    <property type="entry name" value="Winged helix-like DNA-binding domain superfamily/Winged helix DNA-binding domain"/>
    <property type="match status" value="1"/>
</dbReference>
<evidence type="ECO:0000256" key="1">
    <source>
        <dbReference type="ARBA" id="ARBA00023015"/>
    </source>
</evidence>
<evidence type="ECO:0000259" key="4">
    <source>
        <dbReference type="PROSITE" id="PS50949"/>
    </source>
</evidence>
<evidence type="ECO:0000256" key="3">
    <source>
        <dbReference type="ARBA" id="ARBA00023163"/>
    </source>
</evidence>
<dbReference type="AlphaFoldDB" id="A0A5Q2Q7L0"/>
<proteinExistence type="predicted"/>
<dbReference type="PROSITE" id="PS50949">
    <property type="entry name" value="HTH_GNTR"/>
    <property type="match status" value="1"/>
</dbReference>
<gene>
    <name evidence="5" type="ORF">GH975_07850</name>
</gene>
<dbReference type="InterPro" id="IPR000524">
    <property type="entry name" value="Tscrpt_reg_HTH_GntR"/>
</dbReference>
<evidence type="ECO:0000256" key="2">
    <source>
        <dbReference type="ARBA" id="ARBA00023125"/>
    </source>
</evidence>
<dbReference type="OrthoDB" id="6627771at2"/>
<dbReference type="GO" id="GO:0003700">
    <property type="term" value="F:DNA-binding transcription factor activity"/>
    <property type="evidence" value="ECO:0007669"/>
    <property type="project" value="InterPro"/>
</dbReference>
<dbReference type="SUPFAM" id="SSF46785">
    <property type="entry name" value="Winged helix' DNA-binding domain"/>
    <property type="match status" value="1"/>
</dbReference>
<sequence length="255" mass="28131">MESCGPSIEIQIICNKFSNLYVNILAIGRAACFEALFWYSIGGLMGGLASLGLRARNMIEALIIDGAITTGEKVTERDLAERLGMSRAPIRDAIKDLLADGLLQRLSARSIVVRDLQLSEVGEIYEIRSMLEGRAAYLAATRLSADGLQGLTELHEQMCAASDRQMFSEYYQLNIQFHRAIHRASASPRLVSMIETVMKESLLFRSRGLVDAANLGESSAEHAMILRALNHQDPDLAGLLMDRHIRGGLARLRLT</sequence>
<accession>A0A5Q2Q7L0</accession>
<keyword evidence="2" id="KW-0238">DNA-binding</keyword>
<dbReference type="PANTHER" id="PTHR43537">
    <property type="entry name" value="TRANSCRIPTIONAL REGULATOR, GNTR FAMILY"/>
    <property type="match status" value="1"/>
</dbReference>
<dbReference type="InterPro" id="IPR011711">
    <property type="entry name" value="GntR_C"/>
</dbReference>
<keyword evidence="6" id="KW-1185">Reference proteome</keyword>